<dbReference type="GO" id="GO:0006397">
    <property type="term" value="P:mRNA processing"/>
    <property type="evidence" value="ECO:0007669"/>
    <property type="project" value="UniProtKB-KW"/>
</dbReference>
<dbReference type="Pfam" id="PF00076">
    <property type="entry name" value="RRM_1"/>
    <property type="match status" value="1"/>
</dbReference>
<dbReference type="Gene3D" id="3.30.70.330">
    <property type="match status" value="2"/>
</dbReference>
<evidence type="ECO:0000256" key="3">
    <source>
        <dbReference type="ARBA" id="ARBA00022737"/>
    </source>
</evidence>
<dbReference type="SMART" id="SM00360">
    <property type="entry name" value="RRM"/>
    <property type="match status" value="3"/>
</dbReference>
<comment type="subcellular location">
    <subcellularLocation>
        <location evidence="1">Nucleus</location>
    </subcellularLocation>
</comment>
<accession>A0A0K3CI10</accession>
<dbReference type="EMBL" id="CWKI01000007">
    <property type="protein sequence ID" value="CTR08145.1"/>
    <property type="molecule type" value="Genomic_DNA"/>
</dbReference>
<feature type="region of interest" description="Disordered" evidence="7">
    <location>
        <begin position="139"/>
        <end position="177"/>
    </location>
</feature>
<dbReference type="InterPro" id="IPR012677">
    <property type="entry name" value="Nucleotide-bd_a/b_plait_sf"/>
</dbReference>
<dbReference type="OrthoDB" id="2523743at2759"/>
<evidence type="ECO:0000256" key="1">
    <source>
        <dbReference type="ARBA" id="ARBA00004123"/>
    </source>
</evidence>
<dbReference type="EMBL" id="LCTV02000007">
    <property type="protein sequence ID" value="PRQ73961.1"/>
    <property type="molecule type" value="Genomic_DNA"/>
</dbReference>
<dbReference type="InterPro" id="IPR050374">
    <property type="entry name" value="RRT5_SRSF_SR"/>
</dbReference>
<feature type="compositionally biased region" description="Low complexity" evidence="7">
    <location>
        <begin position="391"/>
        <end position="402"/>
    </location>
</feature>
<dbReference type="STRING" id="5286.A0A0K3CI10"/>
<evidence type="ECO:0000256" key="5">
    <source>
        <dbReference type="ARBA" id="ARBA00023242"/>
    </source>
</evidence>
<dbReference type="Proteomes" id="UP000239560">
    <property type="component" value="Unassembled WGS sequence"/>
</dbReference>
<evidence type="ECO:0000256" key="2">
    <source>
        <dbReference type="ARBA" id="ARBA00022664"/>
    </source>
</evidence>
<feature type="region of interest" description="Disordered" evidence="7">
    <location>
        <begin position="621"/>
        <end position="687"/>
    </location>
</feature>
<keyword evidence="2" id="KW-0507">mRNA processing</keyword>
<reference evidence="10 12" key="2">
    <citation type="journal article" date="2018" name="Elife">
        <title>Functional genomics of lipid metabolism in the oleaginous yeast Rhodosporidium toruloides.</title>
        <authorList>
            <person name="Coradetti S.T."/>
            <person name="Pinel D."/>
            <person name="Geiselman G."/>
            <person name="Ito M."/>
            <person name="Mondo S."/>
            <person name="Reilly M.C."/>
            <person name="Cheng Y.F."/>
            <person name="Bauer S."/>
            <person name="Grigoriev I."/>
            <person name="Gladden J.M."/>
            <person name="Simmons B.A."/>
            <person name="Brem R."/>
            <person name="Arkin A.P."/>
            <person name="Skerker J.M."/>
        </authorList>
    </citation>
    <scope>NUCLEOTIDE SEQUENCE [LARGE SCALE GENOMIC DNA]</scope>
    <source>
        <strain evidence="10 12">NBRC 0880</strain>
    </source>
</reference>
<keyword evidence="11" id="KW-1185">Reference proteome</keyword>
<dbReference type="InterPro" id="IPR035979">
    <property type="entry name" value="RBD_domain_sf"/>
</dbReference>
<feature type="domain" description="RRM" evidence="8">
    <location>
        <begin position="528"/>
        <end position="608"/>
    </location>
</feature>
<protein>
    <submittedName>
        <fullName evidence="9 10">Proteophosphoglycan ppg4</fullName>
    </submittedName>
</protein>
<feature type="compositionally biased region" description="Low complexity" evidence="7">
    <location>
        <begin position="625"/>
        <end position="647"/>
    </location>
</feature>
<dbReference type="CDD" id="cd00590">
    <property type="entry name" value="RRM_SF"/>
    <property type="match status" value="1"/>
</dbReference>
<keyword evidence="4 6" id="KW-0694">RNA-binding</keyword>
<feature type="domain" description="RRM" evidence="8">
    <location>
        <begin position="416"/>
        <end position="493"/>
    </location>
</feature>
<evidence type="ECO:0000256" key="6">
    <source>
        <dbReference type="PROSITE-ProRule" id="PRU00176"/>
    </source>
</evidence>
<dbReference type="AlphaFoldDB" id="A0A0K3CI10"/>
<dbReference type="GO" id="GO:0005737">
    <property type="term" value="C:cytoplasm"/>
    <property type="evidence" value="ECO:0007669"/>
    <property type="project" value="TreeGrafter"/>
</dbReference>
<feature type="region of interest" description="Disordered" evidence="7">
    <location>
        <begin position="502"/>
        <end position="521"/>
    </location>
</feature>
<dbReference type="SUPFAM" id="SSF54928">
    <property type="entry name" value="RNA-binding domain, RBD"/>
    <property type="match status" value="1"/>
</dbReference>
<keyword evidence="3" id="KW-0677">Repeat</keyword>
<feature type="region of interest" description="Disordered" evidence="7">
    <location>
        <begin position="189"/>
        <end position="269"/>
    </location>
</feature>
<dbReference type="GO" id="GO:0005634">
    <property type="term" value="C:nucleus"/>
    <property type="evidence" value="ECO:0007669"/>
    <property type="project" value="UniProtKB-SubCell"/>
</dbReference>
<evidence type="ECO:0000313" key="9">
    <source>
        <dbReference type="EMBL" id="CTR08145.1"/>
    </source>
</evidence>
<evidence type="ECO:0000256" key="7">
    <source>
        <dbReference type="SAM" id="MobiDB-lite"/>
    </source>
</evidence>
<feature type="compositionally biased region" description="Basic residues" evidence="7">
    <location>
        <begin position="367"/>
        <end position="378"/>
    </location>
</feature>
<feature type="compositionally biased region" description="Polar residues" evidence="7">
    <location>
        <begin position="255"/>
        <end position="264"/>
    </location>
</feature>
<feature type="region of interest" description="Disordered" evidence="7">
    <location>
        <begin position="339"/>
        <end position="408"/>
    </location>
</feature>
<dbReference type="Proteomes" id="UP000199069">
    <property type="component" value="Unassembled WGS sequence"/>
</dbReference>
<reference evidence="9 11" key="1">
    <citation type="submission" date="2015-07" db="EMBL/GenBank/DDBJ databases">
        <authorList>
            <person name="Cajimat M.N.B."/>
            <person name="Milazzo M.L."/>
            <person name="Fulhorst C.F."/>
        </authorList>
    </citation>
    <scope>NUCLEOTIDE SEQUENCE [LARGE SCALE GENOMIC DNA]</scope>
    <source>
        <strain evidence="9">Single colony</strain>
    </source>
</reference>
<dbReference type="InterPro" id="IPR000504">
    <property type="entry name" value="RRM_dom"/>
</dbReference>
<feature type="compositionally biased region" description="Pro residues" evidence="7">
    <location>
        <begin position="648"/>
        <end position="659"/>
    </location>
</feature>
<organism evidence="9 11">
    <name type="scientific">Rhodotorula toruloides</name>
    <name type="common">Yeast</name>
    <name type="synonym">Rhodosporidium toruloides</name>
    <dbReference type="NCBI Taxonomy" id="5286"/>
    <lineage>
        <taxon>Eukaryota</taxon>
        <taxon>Fungi</taxon>
        <taxon>Dikarya</taxon>
        <taxon>Basidiomycota</taxon>
        <taxon>Pucciniomycotina</taxon>
        <taxon>Microbotryomycetes</taxon>
        <taxon>Sporidiobolales</taxon>
        <taxon>Sporidiobolaceae</taxon>
        <taxon>Rhodotorula</taxon>
    </lineage>
</organism>
<name>A0A0K3CI10_RHOTO</name>
<dbReference type="PANTHER" id="PTHR23003:SF62">
    <property type="entry name" value="SERINE_ARGININE (SR)-TYPE SHUTTLING MRNA BINDING PROTEIN NPL3"/>
    <property type="match status" value="1"/>
</dbReference>
<evidence type="ECO:0000313" key="11">
    <source>
        <dbReference type="Proteomes" id="UP000199069"/>
    </source>
</evidence>
<dbReference type="PROSITE" id="PS50102">
    <property type="entry name" value="RRM"/>
    <property type="match status" value="2"/>
</dbReference>
<evidence type="ECO:0000313" key="10">
    <source>
        <dbReference type="EMBL" id="PRQ73961.1"/>
    </source>
</evidence>
<sequence>MAEMDPTGDALLDPTTLSAQGKTDALVEAVEANDLLALVLVLQYAEPAEVNGHASSNGRTPLETALSFPTFRSDIRSFAIQGLLHCGAVPPPPLNAYAPDYARVVREWESGGREQAVDAFQLVRVWTLEQVDAWIEEKGLGVDEQPGASVEGEQPTTDGEALASTPIPQPQAKEEPASPTIAILDVSSAQPHEVQDPVRTTTTSPAPPPPRQGSPPPAPPPPVALSPPAHDPPTSRRRSQAPSDASKAGPAPPRASSQTASGSSRPRVLFTGLPKHVPLEEVCKLVRTEIKYYPEARFTTSRQPDAVDAIVELRNDHEVRLVLRRLNGVFLRNRKVGAEALPPPSAEAPSTGSLRQEERGRGTLLSPRRRSLSPRRRSSPPPTRRERSPSPHHSSPRQASPSTQLRRAREPSDSLVWLHVSNLSRSAAERDLYELLARARLPPEDVYVHHAIKQPFRFAFVGFSDSRAAEDAMDVIGARLFNGQRPRVSFFRRKDGETQPFEGRHAAPRFPYAGPARNQTNTPAPDYRDLIIYGIAPYSQEQDLRDFIEAKIGRGSIRRLHLEANSFAEDDRKALLEVDRHSDALRALDRVDGSLFKGQAITVNWAYTSFANDRAAVDDQLGAARSSRSPTRHSPSPLHPASSHAQPPASPSQPPPSPPQTTAAVATKDRVRDVAQPSSKPEDLDALRYLGLPPPDLEAISQMWAPLDEAPLGRYGKPFDRHLRTKIKFGFVPQQDAEAALQDERMRTVFKDDPVLQQRFEVFLAAQAGRSKDWYLTFFAHIAEFNRLSRLFSETARRDAAKQS</sequence>
<evidence type="ECO:0000259" key="8">
    <source>
        <dbReference type="PROSITE" id="PS50102"/>
    </source>
</evidence>
<proteinExistence type="predicted"/>
<keyword evidence="5" id="KW-0539">Nucleus</keyword>
<dbReference type="GO" id="GO:0003729">
    <property type="term" value="F:mRNA binding"/>
    <property type="evidence" value="ECO:0007669"/>
    <property type="project" value="TreeGrafter"/>
</dbReference>
<feature type="compositionally biased region" description="Pro residues" evidence="7">
    <location>
        <begin position="205"/>
        <end position="231"/>
    </location>
</feature>
<gene>
    <name evidence="9" type="primary">FGENESH: predicted gene_7.391</name>
    <name evidence="10" type="ORF">AAT19DRAFT_15528</name>
    <name evidence="9" type="ORF">BN2166_0040060</name>
</gene>
<evidence type="ECO:0000313" key="12">
    <source>
        <dbReference type="Proteomes" id="UP000239560"/>
    </source>
</evidence>
<dbReference type="PANTHER" id="PTHR23003">
    <property type="entry name" value="RNA RECOGNITION MOTIF RRM DOMAIN CONTAINING PROTEIN"/>
    <property type="match status" value="1"/>
</dbReference>
<evidence type="ECO:0000256" key="4">
    <source>
        <dbReference type="ARBA" id="ARBA00022884"/>
    </source>
</evidence>